<gene>
    <name evidence="2" type="ORF">SAMN02745131_03673</name>
</gene>
<organism evidence="2 3">
    <name type="scientific">Flavisolibacter ginsengisoli DSM 18119</name>
    <dbReference type="NCBI Taxonomy" id="1121884"/>
    <lineage>
        <taxon>Bacteria</taxon>
        <taxon>Pseudomonadati</taxon>
        <taxon>Bacteroidota</taxon>
        <taxon>Chitinophagia</taxon>
        <taxon>Chitinophagales</taxon>
        <taxon>Chitinophagaceae</taxon>
        <taxon>Flavisolibacter</taxon>
    </lineage>
</organism>
<accession>A0A1M5EY08</accession>
<dbReference type="Proteomes" id="UP000184048">
    <property type="component" value="Unassembled WGS sequence"/>
</dbReference>
<reference evidence="2 3" key="1">
    <citation type="submission" date="2016-11" db="EMBL/GenBank/DDBJ databases">
        <authorList>
            <person name="Jaros S."/>
            <person name="Januszkiewicz K."/>
            <person name="Wedrychowicz H."/>
        </authorList>
    </citation>
    <scope>NUCLEOTIDE SEQUENCE [LARGE SCALE GENOMIC DNA]</scope>
    <source>
        <strain evidence="2 3">DSM 18119</strain>
    </source>
</reference>
<evidence type="ECO:0008006" key="4">
    <source>
        <dbReference type="Google" id="ProtNLM"/>
    </source>
</evidence>
<evidence type="ECO:0000313" key="2">
    <source>
        <dbReference type="EMBL" id="SHF84124.1"/>
    </source>
</evidence>
<keyword evidence="1" id="KW-0732">Signal</keyword>
<sequence>MKKFFFFIFLVSISQIVFSQDAEPEVNKGFQKDKLFVGGNFGLSVGTYTLINISPQIGYRFTDYVAAGVGINAQYVSTKERYSNGDPYWKTSQGVAGLNVFGRVYPIKQIMIQLQPEANYVFGKQVFYGPPREEYKMDALIVPSLLVGGGAVFPSGRGSFIASVFYDVLQNKNSPYGARPFYTFGYNVGLH</sequence>
<protein>
    <recommendedName>
        <fullName evidence="4">Outer membrane protein beta-barrel domain-containing protein</fullName>
    </recommendedName>
</protein>
<dbReference type="RefSeq" id="WP_072836795.1">
    <property type="nucleotide sequence ID" value="NZ_FQUU01000020.1"/>
</dbReference>
<proteinExistence type="predicted"/>
<keyword evidence="3" id="KW-1185">Reference proteome</keyword>
<name>A0A1M5EY08_9BACT</name>
<dbReference type="STRING" id="1121884.SAMN02745131_03673"/>
<dbReference type="OrthoDB" id="1098580at2"/>
<dbReference type="EMBL" id="FQUU01000020">
    <property type="protein sequence ID" value="SHF84124.1"/>
    <property type="molecule type" value="Genomic_DNA"/>
</dbReference>
<evidence type="ECO:0000313" key="3">
    <source>
        <dbReference type="Proteomes" id="UP000184048"/>
    </source>
</evidence>
<evidence type="ECO:0000256" key="1">
    <source>
        <dbReference type="SAM" id="SignalP"/>
    </source>
</evidence>
<feature type="chain" id="PRO_5012815911" description="Outer membrane protein beta-barrel domain-containing protein" evidence="1">
    <location>
        <begin position="20"/>
        <end position="191"/>
    </location>
</feature>
<feature type="signal peptide" evidence="1">
    <location>
        <begin position="1"/>
        <end position="19"/>
    </location>
</feature>
<dbReference type="AlphaFoldDB" id="A0A1M5EY08"/>